<evidence type="ECO:0000313" key="2">
    <source>
        <dbReference type="Proteomes" id="UP001066276"/>
    </source>
</evidence>
<dbReference type="AlphaFoldDB" id="A0AAV7RV44"/>
<dbReference type="EMBL" id="JANPWB010000009">
    <property type="protein sequence ID" value="KAJ1155632.1"/>
    <property type="molecule type" value="Genomic_DNA"/>
</dbReference>
<protein>
    <submittedName>
        <fullName evidence="1">Uncharacterized protein</fullName>
    </submittedName>
</protein>
<organism evidence="1 2">
    <name type="scientific">Pleurodeles waltl</name>
    <name type="common">Iberian ribbed newt</name>
    <dbReference type="NCBI Taxonomy" id="8319"/>
    <lineage>
        <taxon>Eukaryota</taxon>
        <taxon>Metazoa</taxon>
        <taxon>Chordata</taxon>
        <taxon>Craniata</taxon>
        <taxon>Vertebrata</taxon>
        <taxon>Euteleostomi</taxon>
        <taxon>Amphibia</taxon>
        <taxon>Batrachia</taxon>
        <taxon>Caudata</taxon>
        <taxon>Salamandroidea</taxon>
        <taxon>Salamandridae</taxon>
        <taxon>Pleurodelinae</taxon>
        <taxon>Pleurodeles</taxon>
    </lineage>
</organism>
<evidence type="ECO:0000313" key="1">
    <source>
        <dbReference type="EMBL" id="KAJ1155632.1"/>
    </source>
</evidence>
<proteinExistence type="predicted"/>
<comment type="caution">
    <text evidence="1">The sequence shown here is derived from an EMBL/GenBank/DDBJ whole genome shotgun (WGS) entry which is preliminary data.</text>
</comment>
<accession>A0AAV7RV44</accession>
<reference evidence="1" key="1">
    <citation type="journal article" date="2022" name="bioRxiv">
        <title>Sequencing and chromosome-scale assembly of the giantPleurodeles waltlgenome.</title>
        <authorList>
            <person name="Brown T."/>
            <person name="Elewa A."/>
            <person name="Iarovenko S."/>
            <person name="Subramanian E."/>
            <person name="Araus A.J."/>
            <person name="Petzold A."/>
            <person name="Susuki M."/>
            <person name="Suzuki K.-i.T."/>
            <person name="Hayashi T."/>
            <person name="Toyoda A."/>
            <person name="Oliveira C."/>
            <person name="Osipova E."/>
            <person name="Leigh N.D."/>
            <person name="Simon A."/>
            <person name="Yun M.H."/>
        </authorList>
    </citation>
    <scope>NUCLEOTIDE SEQUENCE</scope>
    <source>
        <strain evidence="1">20211129_DDA</strain>
        <tissue evidence="1">Liver</tissue>
    </source>
</reference>
<sequence length="81" mass="9440">MTHRGGRESFSKCYPLPAAHQVHLKEERHVDGGKRFLCKEAFETEERQRKEKLKKSSRSLWMRLALGPSSPLKSTDVTHEY</sequence>
<name>A0AAV7RV44_PLEWA</name>
<gene>
    <name evidence="1" type="ORF">NDU88_008361</name>
</gene>
<keyword evidence="2" id="KW-1185">Reference proteome</keyword>
<dbReference type="Proteomes" id="UP001066276">
    <property type="component" value="Chromosome 5"/>
</dbReference>